<dbReference type="GO" id="GO:0046872">
    <property type="term" value="F:metal ion binding"/>
    <property type="evidence" value="ECO:0007669"/>
    <property type="project" value="UniProtKB-KW"/>
</dbReference>
<feature type="chain" id="PRO_5039676662" evidence="3">
    <location>
        <begin position="30"/>
        <end position="119"/>
    </location>
</feature>
<evidence type="ECO:0000256" key="2">
    <source>
        <dbReference type="ARBA" id="ARBA00023180"/>
    </source>
</evidence>
<gene>
    <name evidence="4" type="ORF">H9900_00520</name>
</gene>
<protein>
    <submittedName>
        <fullName evidence="4">Uncharacterized protein</fullName>
    </submittedName>
</protein>
<dbReference type="Proteomes" id="UP000824162">
    <property type="component" value="Unassembled WGS sequence"/>
</dbReference>
<evidence type="ECO:0000256" key="3">
    <source>
        <dbReference type="SAM" id="SignalP"/>
    </source>
</evidence>
<feature type="signal peptide" evidence="3">
    <location>
        <begin position="1"/>
        <end position="29"/>
    </location>
</feature>
<comment type="caution">
    <text evidence="4">The sequence shown here is derived from an EMBL/GenBank/DDBJ whole genome shotgun (WGS) entry which is preliminary data.</text>
</comment>
<name>A0A9D1TKW3_9FIRM</name>
<keyword evidence="3" id="KW-0732">Signal</keyword>
<sequence>MSKKVFYKLILLLTAVLFVFQALSPYSFAQQEKAAAGQSKAAAGEELKAYPGAEGFGAYASGGRGGEVYHVTNLEYSGEGSLTYGLEELSGARTIVFDVGGVIDLTGLGRALELSGADG</sequence>
<dbReference type="PANTHER" id="PTHR42970">
    <property type="entry name" value="PECTATE LYASE C-RELATED"/>
    <property type="match status" value="1"/>
</dbReference>
<keyword evidence="2" id="KW-0325">Glycoprotein</keyword>
<dbReference type="EMBL" id="DXIJ01000007">
    <property type="protein sequence ID" value="HIV85277.1"/>
    <property type="molecule type" value="Genomic_DNA"/>
</dbReference>
<accession>A0A9D1TKW3</accession>
<dbReference type="AlphaFoldDB" id="A0A9D1TKW3"/>
<reference evidence="4" key="2">
    <citation type="submission" date="2021-04" db="EMBL/GenBank/DDBJ databases">
        <authorList>
            <person name="Gilroy R."/>
        </authorList>
    </citation>
    <scope>NUCLEOTIDE SEQUENCE</scope>
    <source>
        <strain evidence="4">5790</strain>
    </source>
</reference>
<evidence type="ECO:0000256" key="1">
    <source>
        <dbReference type="ARBA" id="ARBA00022723"/>
    </source>
</evidence>
<dbReference type="PANTHER" id="PTHR42970:SF1">
    <property type="entry name" value="PECTATE LYASE C-RELATED"/>
    <property type="match status" value="1"/>
</dbReference>
<keyword evidence="1" id="KW-0479">Metal-binding</keyword>
<dbReference type="InterPro" id="IPR052063">
    <property type="entry name" value="Polysaccharide_Lyase_1"/>
</dbReference>
<dbReference type="InterPro" id="IPR012334">
    <property type="entry name" value="Pectin_lyas_fold"/>
</dbReference>
<evidence type="ECO:0000313" key="4">
    <source>
        <dbReference type="EMBL" id="HIV85277.1"/>
    </source>
</evidence>
<dbReference type="InterPro" id="IPR011050">
    <property type="entry name" value="Pectin_lyase_fold/virulence"/>
</dbReference>
<evidence type="ECO:0000313" key="5">
    <source>
        <dbReference type="Proteomes" id="UP000824162"/>
    </source>
</evidence>
<dbReference type="Gene3D" id="2.160.20.10">
    <property type="entry name" value="Single-stranded right-handed beta-helix, Pectin lyase-like"/>
    <property type="match status" value="1"/>
</dbReference>
<proteinExistence type="predicted"/>
<reference evidence="4" key="1">
    <citation type="journal article" date="2021" name="PeerJ">
        <title>Extensive microbial diversity within the chicken gut microbiome revealed by metagenomics and culture.</title>
        <authorList>
            <person name="Gilroy R."/>
            <person name="Ravi A."/>
            <person name="Getino M."/>
            <person name="Pursley I."/>
            <person name="Horton D.L."/>
            <person name="Alikhan N.F."/>
            <person name="Baker D."/>
            <person name="Gharbi K."/>
            <person name="Hall N."/>
            <person name="Watson M."/>
            <person name="Adriaenssens E.M."/>
            <person name="Foster-Nyarko E."/>
            <person name="Jarju S."/>
            <person name="Secka A."/>
            <person name="Antonio M."/>
            <person name="Oren A."/>
            <person name="Chaudhuri R.R."/>
            <person name="La Ragione R."/>
            <person name="Hildebrand F."/>
            <person name="Pallen M.J."/>
        </authorList>
    </citation>
    <scope>NUCLEOTIDE SEQUENCE</scope>
    <source>
        <strain evidence="4">5790</strain>
    </source>
</reference>
<dbReference type="SUPFAM" id="SSF51126">
    <property type="entry name" value="Pectin lyase-like"/>
    <property type="match status" value="1"/>
</dbReference>
<organism evidence="4 5">
    <name type="scientific">Candidatus Monoglobus merdigallinarum</name>
    <dbReference type="NCBI Taxonomy" id="2838698"/>
    <lineage>
        <taxon>Bacteria</taxon>
        <taxon>Bacillati</taxon>
        <taxon>Bacillota</taxon>
        <taxon>Clostridia</taxon>
        <taxon>Monoglobales</taxon>
        <taxon>Monoglobaceae</taxon>
        <taxon>Monoglobus</taxon>
    </lineage>
</organism>